<protein>
    <recommendedName>
        <fullName evidence="3">Galactose mutarotase</fullName>
    </recommendedName>
    <alternativeName>
        <fullName evidence="4">Aldose 1-epimerase</fullName>
    </alternativeName>
</protein>
<reference evidence="7" key="1">
    <citation type="submission" date="2025-08" db="UniProtKB">
        <authorList>
            <consortium name="RefSeq"/>
        </authorList>
    </citation>
    <scope>IDENTIFICATION</scope>
    <source>
        <tissue evidence="7">Entire body</tissue>
    </source>
</reference>
<accession>A0A7F5REZ7</accession>
<comment type="catalytic activity">
    <reaction evidence="1">
        <text>alpha-D-galactose = beta-D-galactose</text>
        <dbReference type="Rhea" id="RHEA:28675"/>
        <dbReference type="ChEBI" id="CHEBI:27667"/>
        <dbReference type="ChEBI" id="CHEBI:28061"/>
        <dbReference type="EC" id="5.1.3.3"/>
    </reaction>
    <physiologicalReaction direction="right-to-left" evidence="1">
        <dbReference type="Rhea" id="RHEA:28677"/>
    </physiologicalReaction>
</comment>
<dbReference type="KEGG" id="apln:112905747"/>
<evidence type="ECO:0000256" key="1">
    <source>
        <dbReference type="ARBA" id="ARBA00001712"/>
    </source>
</evidence>
<dbReference type="UniPathway" id="UPA00214"/>
<dbReference type="InterPro" id="IPR014718">
    <property type="entry name" value="GH-type_carb-bd"/>
</dbReference>
<keyword evidence="6" id="KW-1185">Reference proteome</keyword>
<dbReference type="OrthoDB" id="274691at2759"/>
<proteinExistence type="predicted"/>
<dbReference type="GO" id="GO:0006012">
    <property type="term" value="P:galactose metabolic process"/>
    <property type="evidence" value="ECO:0007669"/>
    <property type="project" value="UniProtKB-UniPathway"/>
</dbReference>
<name>A0A7F5REZ7_AGRPL</name>
<evidence type="ECO:0000256" key="3">
    <source>
        <dbReference type="ARBA" id="ARBA00021023"/>
    </source>
</evidence>
<evidence type="ECO:0000313" key="7">
    <source>
        <dbReference type="RefSeq" id="XP_025834563.1"/>
    </source>
</evidence>
<dbReference type="GO" id="GO:0030246">
    <property type="term" value="F:carbohydrate binding"/>
    <property type="evidence" value="ECO:0007669"/>
    <property type="project" value="InterPro"/>
</dbReference>
<comment type="function">
    <text evidence="5">Mutarotase that catalyzes the interconversion of beta-D-galactose and alpha-D-galactose during galactose metabolism. Beta-D-galactose is metabolized in the liver into glucose 1-phosphate, the primary metabolic fuel, by the action of four enzymes that constitute the Leloir pathway: GALM, GALK1 (galactokinase), GALT (galactose-1-phosphate uridylyltransferase) and GALE (UDP-galactose-4'-epimerase). Involved in the maintenance of the equilibrium between the beta- and alpha-anomers of galactose, therefore ensuring a sufficient supply of the alpha-anomer for GALK1. Also active on D-glucose although shows a preference for galactose over glucose.</text>
</comment>
<evidence type="ECO:0000313" key="6">
    <source>
        <dbReference type="Proteomes" id="UP000192223"/>
    </source>
</evidence>
<dbReference type="InParanoid" id="A0A7F5REZ7"/>
<dbReference type="Proteomes" id="UP000192223">
    <property type="component" value="Unplaced"/>
</dbReference>
<evidence type="ECO:0000256" key="4">
    <source>
        <dbReference type="ARBA" id="ARBA00032729"/>
    </source>
</evidence>
<dbReference type="InterPro" id="IPR011013">
    <property type="entry name" value="Gal_mutarotase_sf_dom"/>
</dbReference>
<comment type="pathway">
    <text evidence="2">Carbohydrate metabolism; galactose metabolism.</text>
</comment>
<evidence type="ECO:0000256" key="5">
    <source>
        <dbReference type="ARBA" id="ARBA00045743"/>
    </source>
</evidence>
<sequence>MGIFDSNTVTLEQDDFGTFKDPQTGVSQTIRRFTWKNGNGVSVQVINYGATVIAINLPDKNGKVDDITLGYDSLDVGDFPLYRLT</sequence>
<dbReference type="InterPro" id="IPR008183">
    <property type="entry name" value="Aldose_1/G6P_1-epimerase"/>
</dbReference>
<dbReference type="SUPFAM" id="SSF74650">
    <property type="entry name" value="Galactose mutarotase-like"/>
    <property type="match status" value="1"/>
</dbReference>
<dbReference type="RefSeq" id="XP_025834563.1">
    <property type="nucleotide sequence ID" value="XM_025978778.1"/>
</dbReference>
<dbReference type="GO" id="GO:0004034">
    <property type="term" value="F:aldose 1-epimerase activity"/>
    <property type="evidence" value="ECO:0007669"/>
    <property type="project" value="UniProtKB-EC"/>
</dbReference>
<dbReference type="AlphaFoldDB" id="A0A7F5REZ7"/>
<organism evidence="6 7">
    <name type="scientific">Agrilus planipennis</name>
    <name type="common">Emerald ash borer</name>
    <name type="synonym">Agrilus marcopoli</name>
    <dbReference type="NCBI Taxonomy" id="224129"/>
    <lineage>
        <taxon>Eukaryota</taxon>
        <taxon>Metazoa</taxon>
        <taxon>Ecdysozoa</taxon>
        <taxon>Arthropoda</taxon>
        <taxon>Hexapoda</taxon>
        <taxon>Insecta</taxon>
        <taxon>Pterygota</taxon>
        <taxon>Neoptera</taxon>
        <taxon>Endopterygota</taxon>
        <taxon>Coleoptera</taxon>
        <taxon>Polyphaga</taxon>
        <taxon>Elateriformia</taxon>
        <taxon>Buprestoidea</taxon>
        <taxon>Buprestidae</taxon>
        <taxon>Agrilinae</taxon>
        <taxon>Agrilus</taxon>
    </lineage>
</organism>
<dbReference type="Gene3D" id="2.70.98.10">
    <property type="match status" value="1"/>
</dbReference>
<dbReference type="GeneID" id="112905747"/>
<dbReference type="Pfam" id="PF01263">
    <property type="entry name" value="Aldose_epim"/>
    <property type="match status" value="1"/>
</dbReference>
<gene>
    <name evidence="7" type="primary">LOC112905747</name>
</gene>
<evidence type="ECO:0000256" key="2">
    <source>
        <dbReference type="ARBA" id="ARBA00004947"/>
    </source>
</evidence>